<evidence type="ECO:0000256" key="1">
    <source>
        <dbReference type="SAM" id="Phobius"/>
    </source>
</evidence>
<dbReference type="EMBL" id="CAXKWB010105920">
    <property type="protein sequence ID" value="CAL4228678.1"/>
    <property type="molecule type" value="Genomic_DNA"/>
</dbReference>
<organism evidence="2 3">
    <name type="scientific">Meganyctiphanes norvegica</name>
    <name type="common">Northern krill</name>
    <name type="synonym">Thysanopoda norvegica</name>
    <dbReference type="NCBI Taxonomy" id="48144"/>
    <lineage>
        <taxon>Eukaryota</taxon>
        <taxon>Metazoa</taxon>
        <taxon>Ecdysozoa</taxon>
        <taxon>Arthropoda</taxon>
        <taxon>Crustacea</taxon>
        <taxon>Multicrustacea</taxon>
        <taxon>Malacostraca</taxon>
        <taxon>Eumalacostraca</taxon>
        <taxon>Eucarida</taxon>
        <taxon>Euphausiacea</taxon>
        <taxon>Euphausiidae</taxon>
        <taxon>Meganyctiphanes</taxon>
    </lineage>
</organism>
<protein>
    <submittedName>
        <fullName evidence="2">Uncharacterized protein</fullName>
    </submittedName>
</protein>
<keyword evidence="1" id="KW-1133">Transmembrane helix</keyword>
<evidence type="ECO:0000313" key="3">
    <source>
        <dbReference type="Proteomes" id="UP001497623"/>
    </source>
</evidence>
<feature type="transmembrane region" description="Helical" evidence="1">
    <location>
        <begin position="102"/>
        <end position="121"/>
    </location>
</feature>
<feature type="non-terminal residue" evidence="2">
    <location>
        <position position="122"/>
    </location>
</feature>
<keyword evidence="3" id="KW-1185">Reference proteome</keyword>
<sequence length="122" mass="13858">MAGTAGKCVWLLLRSPGFPMKSSLMPRRTLTTLYYRQLGAALKIRYSLVRPYCSGKEPPAEKKPSLADELLTAKVKAKEDPAATEDEDEKEERERTWRAMKWTFVGFGVMVITFGGIVIWTW</sequence>
<gene>
    <name evidence="2" type="ORF">MNOR_LOCUS39614</name>
</gene>
<comment type="caution">
    <text evidence="2">The sequence shown here is derived from an EMBL/GenBank/DDBJ whole genome shotgun (WGS) entry which is preliminary data.</text>
</comment>
<dbReference type="AlphaFoldDB" id="A0AAV2SRY6"/>
<keyword evidence="1" id="KW-0472">Membrane</keyword>
<accession>A0AAV2SRY6</accession>
<reference evidence="2 3" key="1">
    <citation type="submission" date="2024-05" db="EMBL/GenBank/DDBJ databases">
        <authorList>
            <person name="Wallberg A."/>
        </authorList>
    </citation>
    <scope>NUCLEOTIDE SEQUENCE [LARGE SCALE GENOMIC DNA]</scope>
</reference>
<keyword evidence="1" id="KW-0812">Transmembrane</keyword>
<proteinExistence type="predicted"/>
<name>A0AAV2SRY6_MEGNR</name>
<evidence type="ECO:0000313" key="2">
    <source>
        <dbReference type="EMBL" id="CAL4228678.1"/>
    </source>
</evidence>
<dbReference type="Proteomes" id="UP001497623">
    <property type="component" value="Unassembled WGS sequence"/>
</dbReference>